<dbReference type="InterPro" id="IPR001279">
    <property type="entry name" value="Metallo-B-lactamas"/>
</dbReference>
<accession>A0A3G6MWH6</accession>
<dbReference type="EMBL" id="CP033928">
    <property type="protein sequence ID" value="AZA60180.1"/>
    <property type="molecule type" value="Genomic_DNA"/>
</dbReference>
<feature type="domain" description="Metallo-beta-lactamase" evidence="1">
    <location>
        <begin position="15"/>
        <end position="106"/>
    </location>
</feature>
<dbReference type="Proteomes" id="UP000269076">
    <property type="component" value="Chromosome"/>
</dbReference>
<evidence type="ECO:0000259" key="1">
    <source>
        <dbReference type="Pfam" id="PF00753"/>
    </source>
</evidence>
<dbReference type="InterPro" id="IPR036866">
    <property type="entry name" value="RibonucZ/Hydroxyglut_hydro"/>
</dbReference>
<dbReference type="RefSeq" id="WP_123885236.1">
    <property type="nucleotide sequence ID" value="NZ_CP033928.1"/>
</dbReference>
<sequence>MKRDETEFALLPAYHGDCILIKTFDNDNNEFVILVDGGTSQTFRYFLKNELEQIQKIDLLVLTHIDSDHIAGLISFFKSNLIGSILIDEIWMNHPEIVDVDNDELISKKQGNTLFDLIRTKKPYTKLKEISTDDSLLERKGLKFTILSPTPDIKKELLRQWKCSELPKEENFKVNISSQKDSYSESLESLNKIPFAPESSWKSDIYNSSSISFLLESKDISLLLLADSRPEVIEKSLRDKGFSEEEPLNVDYLKISHHGSLNNTSQNLLSIITTKHYLISTNGGNADHKHPSRETIARIVYSSPRSNGKDIIIFFNHSIAQLKERIGNFIHENDLHSGHWSIRHQNWFKKIIKF</sequence>
<dbReference type="InterPro" id="IPR052159">
    <property type="entry name" value="Competence_DNA_uptake"/>
</dbReference>
<dbReference type="PANTHER" id="PTHR30619:SF1">
    <property type="entry name" value="RECOMBINATION PROTEIN 2"/>
    <property type="match status" value="1"/>
</dbReference>
<evidence type="ECO:0000313" key="2">
    <source>
        <dbReference type="EMBL" id="AZA60180.1"/>
    </source>
</evidence>
<organism evidence="2 3">
    <name type="scientific">Chryseobacterium indoltheticum</name>
    <dbReference type="NCBI Taxonomy" id="254"/>
    <lineage>
        <taxon>Bacteria</taxon>
        <taxon>Pseudomonadati</taxon>
        <taxon>Bacteroidota</taxon>
        <taxon>Flavobacteriia</taxon>
        <taxon>Flavobacteriales</taxon>
        <taxon>Weeksellaceae</taxon>
        <taxon>Chryseobacterium group</taxon>
        <taxon>Chryseobacterium</taxon>
    </lineage>
</organism>
<dbReference type="AlphaFoldDB" id="A0A3G6MWH6"/>
<gene>
    <name evidence="2" type="ORF">EG340_03615</name>
</gene>
<protein>
    <submittedName>
        <fullName evidence="2">MBL fold metallo-hydrolase</fullName>
    </submittedName>
</protein>
<dbReference type="Gene3D" id="3.60.15.10">
    <property type="entry name" value="Ribonuclease Z/Hydroxyacylglutathione hydrolase-like"/>
    <property type="match status" value="1"/>
</dbReference>
<reference evidence="2 3" key="1">
    <citation type="submission" date="2018-11" db="EMBL/GenBank/DDBJ databases">
        <title>Proposal to divide the Flavobacteriaceae and reorganize its genera based on Amino Acid Identity values calculated from whole genome sequences.</title>
        <authorList>
            <person name="Nicholson A.C."/>
            <person name="Gulvik C.A."/>
            <person name="Whitney A.M."/>
            <person name="Humrighouse B.W."/>
            <person name="Bell M."/>
            <person name="Holmes B."/>
            <person name="Steigerwalt A."/>
            <person name="Villarma A."/>
            <person name="Sheth M."/>
            <person name="Batra D."/>
            <person name="Pryor J."/>
            <person name="Bernardet J.-F."/>
            <person name="Hugo C."/>
            <person name="Kampfer P."/>
            <person name="Newman J."/>
            <person name="Mcquiston J.R."/>
        </authorList>
    </citation>
    <scope>NUCLEOTIDE SEQUENCE [LARGE SCALE GENOMIC DNA]</scope>
    <source>
        <strain evidence="2 3">G0211</strain>
    </source>
</reference>
<dbReference type="SUPFAM" id="SSF56281">
    <property type="entry name" value="Metallo-hydrolase/oxidoreductase"/>
    <property type="match status" value="1"/>
</dbReference>
<name>A0A3G6MWH6_9FLAO</name>
<proteinExistence type="predicted"/>
<dbReference type="PANTHER" id="PTHR30619">
    <property type="entry name" value="DNA INTERNALIZATION/COMPETENCE PROTEIN COMEC/REC2"/>
    <property type="match status" value="1"/>
</dbReference>
<keyword evidence="2" id="KW-0378">Hydrolase</keyword>
<evidence type="ECO:0000313" key="3">
    <source>
        <dbReference type="Proteomes" id="UP000269076"/>
    </source>
</evidence>
<dbReference type="GO" id="GO:0016787">
    <property type="term" value="F:hydrolase activity"/>
    <property type="evidence" value="ECO:0007669"/>
    <property type="project" value="UniProtKB-KW"/>
</dbReference>
<dbReference type="Pfam" id="PF00753">
    <property type="entry name" value="Lactamase_B"/>
    <property type="match status" value="1"/>
</dbReference>